<evidence type="ECO:0008006" key="11">
    <source>
        <dbReference type="Google" id="ProtNLM"/>
    </source>
</evidence>
<dbReference type="GO" id="GO:0033617">
    <property type="term" value="P:mitochondrial respiratory chain complex IV assembly"/>
    <property type="evidence" value="ECO:0007669"/>
    <property type="project" value="InterPro"/>
</dbReference>
<dbReference type="PANTHER" id="PTHR33968">
    <property type="entry name" value="PROTEIN PET100 HOMOLOG, MITOCHONDRIAL"/>
    <property type="match status" value="1"/>
</dbReference>
<keyword evidence="4" id="KW-0809">Transit peptide</keyword>
<sequence>MAGLNLEVFKVRTGLRRRLSRPLGSSALTWDKNHQFGVYVMFPIGIMYYFGTNLDRRFSVPDFWPRPEECNKLPRDREELKVEYDRMLARQRFKQARLEEEERAKSGGSGSDS</sequence>
<accession>A0A179I2F6</accession>
<keyword evidence="7" id="KW-0472">Membrane</keyword>
<dbReference type="EMBL" id="LUKN01004430">
    <property type="protein sequence ID" value="OAQ96011.1"/>
    <property type="molecule type" value="Genomic_DNA"/>
</dbReference>
<name>A0A179I2F6_CORDF</name>
<dbReference type="GO" id="GO:0051082">
    <property type="term" value="F:unfolded protein binding"/>
    <property type="evidence" value="ECO:0007669"/>
    <property type="project" value="TreeGrafter"/>
</dbReference>
<dbReference type="Proteomes" id="UP000243081">
    <property type="component" value="Unassembled WGS sequence"/>
</dbReference>
<protein>
    <recommendedName>
        <fullName evidence="11">Mitochondrial cytochrome c oxidase assembly factor</fullName>
    </recommendedName>
</protein>
<keyword evidence="6" id="KW-0496">Mitochondrion</keyword>
<dbReference type="OrthoDB" id="18175at2759"/>
<dbReference type="AlphaFoldDB" id="A0A179I2F6"/>
<keyword evidence="3" id="KW-0812">Transmembrane</keyword>
<evidence type="ECO:0000313" key="9">
    <source>
        <dbReference type="EMBL" id="OAQ96011.1"/>
    </source>
</evidence>
<dbReference type="InterPro" id="IPR018625">
    <property type="entry name" value="Pet100"/>
</dbReference>
<proteinExistence type="inferred from homology"/>
<evidence type="ECO:0000256" key="1">
    <source>
        <dbReference type="ARBA" id="ARBA00004167"/>
    </source>
</evidence>
<reference evidence="9 10" key="1">
    <citation type="submission" date="2016-03" db="EMBL/GenBank/DDBJ databases">
        <title>Fine-scale spatial genetic structure of a fungal parasite of coffee scale insects.</title>
        <authorList>
            <person name="Jackson D."/>
            <person name="Zemenick K.A."/>
            <person name="Malloure B."/>
            <person name="Quandt C.A."/>
            <person name="James T.Y."/>
        </authorList>
    </citation>
    <scope>NUCLEOTIDE SEQUENCE [LARGE SCALE GENOMIC DNA]</scope>
    <source>
        <strain evidence="9 10">UM487</strain>
    </source>
</reference>
<keyword evidence="10" id="KW-1185">Reference proteome</keyword>
<evidence type="ECO:0000256" key="6">
    <source>
        <dbReference type="ARBA" id="ARBA00023128"/>
    </source>
</evidence>
<evidence type="ECO:0000256" key="4">
    <source>
        <dbReference type="ARBA" id="ARBA00022946"/>
    </source>
</evidence>
<comment type="caution">
    <text evidence="9">The sequence shown here is derived from an EMBL/GenBank/DDBJ whole genome shotgun (WGS) entry which is preliminary data.</text>
</comment>
<comment type="subcellular location">
    <subcellularLocation>
        <location evidence="1">Membrane</location>
        <topology evidence="1">Single-pass membrane protein</topology>
    </subcellularLocation>
    <subcellularLocation>
        <location evidence="2">Mitochondrion membrane</location>
    </subcellularLocation>
</comment>
<evidence type="ECO:0000256" key="2">
    <source>
        <dbReference type="ARBA" id="ARBA00004325"/>
    </source>
</evidence>
<gene>
    <name evidence="9" type="ORF">LLEC1_04358</name>
</gene>
<dbReference type="Pfam" id="PF09803">
    <property type="entry name" value="Pet100"/>
    <property type="match status" value="1"/>
</dbReference>
<evidence type="ECO:0000256" key="8">
    <source>
        <dbReference type="ARBA" id="ARBA00038077"/>
    </source>
</evidence>
<evidence type="ECO:0000256" key="7">
    <source>
        <dbReference type="ARBA" id="ARBA00023136"/>
    </source>
</evidence>
<comment type="similarity">
    <text evidence="8">Belongs to the PET100 family.</text>
</comment>
<dbReference type="PANTHER" id="PTHR33968:SF1">
    <property type="entry name" value="PROTEIN PET100 HOMOLOG, MITOCHONDRIAL"/>
    <property type="match status" value="1"/>
</dbReference>
<evidence type="ECO:0000256" key="3">
    <source>
        <dbReference type="ARBA" id="ARBA00022692"/>
    </source>
</evidence>
<dbReference type="GO" id="GO:0005743">
    <property type="term" value="C:mitochondrial inner membrane"/>
    <property type="evidence" value="ECO:0007669"/>
    <property type="project" value="TreeGrafter"/>
</dbReference>
<keyword evidence="5" id="KW-1133">Transmembrane helix</keyword>
<organism evidence="9 10">
    <name type="scientific">Cordyceps confragosa</name>
    <name type="common">Lecanicillium lecanii</name>
    <dbReference type="NCBI Taxonomy" id="2714763"/>
    <lineage>
        <taxon>Eukaryota</taxon>
        <taxon>Fungi</taxon>
        <taxon>Dikarya</taxon>
        <taxon>Ascomycota</taxon>
        <taxon>Pezizomycotina</taxon>
        <taxon>Sordariomycetes</taxon>
        <taxon>Hypocreomycetidae</taxon>
        <taxon>Hypocreales</taxon>
        <taxon>Cordycipitaceae</taxon>
        <taxon>Akanthomyces</taxon>
    </lineage>
</organism>
<evidence type="ECO:0000256" key="5">
    <source>
        <dbReference type="ARBA" id="ARBA00022989"/>
    </source>
</evidence>
<evidence type="ECO:0000313" key="10">
    <source>
        <dbReference type="Proteomes" id="UP000243081"/>
    </source>
</evidence>